<feature type="compositionally biased region" description="Low complexity" evidence="1">
    <location>
        <begin position="203"/>
        <end position="216"/>
    </location>
</feature>
<proteinExistence type="predicted"/>
<evidence type="ECO:0000256" key="1">
    <source>
        <dbReference type="SAM" id="MobiDB-lite"/>
    </source>
</evidence>
<comment type="caution">
    <text evidence="2">The sequence shown here is derived from an EMBL/GenBank/DDBJ whole genome shotgun (WGS) entry which is preliminary data.</text>
</comment>
<sequence length="830" mass="92277">MAPALHRRPAGPGAGGKQLRGKGKMKKRKESPAPAGRTKSGNRSTEGGKRFSVKKQGKKFRPHASGKNKGREQKQKNAKAAGSRDAKKTPQASRTSDGDELKVWAFQKEKGKKQKASVQTKNLGSVEKGQSASAARAKPKPRSGMKPAKQRKSFEEQLREYLDEQTGRTGKAAGKEAETSQAGAGERKTGTAFCGEKGEEGNEQAAESQDASAAVESLSVSKKRKLMSEMKLSHRNEDAGYIKQCFRLYGHLLATRPEQQNSGTPQVAERVKDLFDFILPRVSEGDRHLCTSRALQALLKFGSKDQRQQLWTILKGDFAELCMGKTMCQVAMKFYLYGDRATQEEISQLLSRNKEIFFSKFGARVWEYVYTSTKSAKGQQQMLNAVVLPPLAMVRHPDYQEAPTFFDLFDKFDVETRKLTMEHIASLLQKFVDKELLDKAPVHRMLKIYTRLANEEQINAVLQMTVEGFLRLASTKDGVDAMVRLLGYATAKQRKAIVKEMKKVMVSMTTNPVDYLLVLRLLCTVDDTKLLRDVLIKELTKDMGTIAFDPQGYFVLLQLLDTSSEPCKHLPLHTRQMLQLPAPTSLKPFDLRIGELRGPIVEALEKELEETAGRSSSDCSLSSPPKKLRKTNVGMKKHADAEPSESGGEQGGDDAAEETEKRKSTFKDWLENQYASRVFLEFVKVTKSPKILQFLLGELSNNATSLRSFVDHPQTQRLLSSLVKQADETWEVAGSPERPTGQDKGQSKQSFIEALWLVLAPHLSTVLASRGVFLATDILQASRRLNAQNLEKQIVQVLEGDVLKQARESAQAQGLSTAGLNVLSSKLKEN</sequence>
<feature type="region of interest" description="Disordered" evidence="1">
    <location>
        <begin position="1"/>
        <end position="216"/>
    </location>
</feature>
<feature type="compositionally biased region" description="Polar residues" evidence="1">
    <location>
        <begin position="116"/>
        <end position="133"/>
    </location>
</feature>
<organism evidence="2 3">
    <name type="scientific">Toxoplasma gondii GAB2-2007-GAL-DOM2</name>
    <dbReference type="NCBI Taxonomy" id="1130820"/>
    <lineage>
        <taxon>Eukaryota</taxon>
        <taxon>Sar</taxon>
        <taxon>Alveolata</taxon>
        <taxon>Apicomplexa</taxon>
        <taxon>Conoidasida</taxon>
        <taxon>Coccidia</taxon>
        <taxon>Eucoccidiorida</taxon>
        <taxon>Eimeriorina</taxon>
        <taxon>Sarcocystidae</taxon>
        <taxon>Toxoplasma</taxon>
    </lineage>
</organism>
<dbReference type="VEuPathDB" id="ToxoDB:TGDOM2_314480"/>
<protein>
    <submittedName>
        <fullName evidence="2">Uncharacterized protein</fullName>
    </submittedName>
</protein>
<dbReference type="InterPro" id="IPR040059">
    <property type="entry name" value="PUM3"/>
</dbReference>
<evidence type="ECO:0000313" key="3">
    <source>
        <dbReference type="Proteomes" id="UP000028837"/>
    </source>
</evidence>
<dbReference type="GO" id="GO:0005730">
    <property type="term" value="C:nucleolus"/>
    <property type="evidence" value="ECO:0007669"/>
    <property type="project" value="TreeGrafter"/>
</dbReference>
<dbReference type="GO" id="GO:0003729">
    <property type="term" value="F:mRNA binding"/>
    <property type="evidence" value="ECO:0007669"/>
    <property type="project" value="TreeGrafter"/>
</dbReference>
<reference evidence="2 3" key="1">
    <citation type="submission" date="2014-02" db="EMBL/GenBank/DDBJ databases">
        <authorList>
            <person name="Sibley D."/>
            <person name="Venepally P."/>
            <person name="Karamycheva S."/>
            <person name="Hadjithomas M."/>
            <person name="Khan A."/>
            <person name="Brunk B."/>
            <person name="Roos D."/>
            <person name="Caler E."/>
            <person name="Lorenzi H."/>
        </authorList>
    </citation>
    <scope>NUCLEOTIDE SEQUENCE [LARGE SCALE GENOMIC DNA]</scope>
    <source>
        <strain evidence="2 3">GAB2-2007-GAL-DOM2</strain>
    </source>
</reference>
<dbReference type="OrthoDB" id="497380at2759"/>
<dbReference type="AlphaFoldDB" id="A0A086JZS9"/>
<feature type="region of interest" description="Disordered" evidence="1">
    <location>
        <begin position="609"/>
        <end position="660"/>
    </location>
</feature>
<dbReference type="InterPro" id="IPR011989">
    <property type="entry name" value="ARM-like"/>
</dbReference>
<dbReference type="Proteomes" id="UP000028837">
    <property type="component" value="Unassembled WGS sequence"/>
</dbReference>
<dbReference type="SMR" id="A0A086JZS9"/>
<name>A0A086JZS9_TOXGO</name>
<feature type="compositionally biased region" description="Basic residues" evidence="1">
    <location>
        <begin position="19"/>
        <end position="29"/>
    </location>
</feature>
<dbReference type="InterPro" id="IPR016024">
    <property type="entry name" value="ARM-type_fold"/>
</dbReference>
<feature type="compositionally biased region" description="Basic residues" evidence="1">
    <location>
        <begin position="137"/>
        <end position="151"/>
    </location>
</feature>
<dbReference type="EMBL" id="AHZU02000995">
    <property type="protein sequence ID" value="KFG37647.1"/>
    <property type="molecule type" value="Genomic_DNA"/>
</dbReference>
<accession>A0A086JZS9</accession>
<evidence type="ECO:0000313" key="2">
    <source>
        <dbReference type="EMBL" id="KFG37647.1"/>
    </source>
</evidence>
<dbReference type="PANTHER" id="PTHR13389:SF0">
    <property type="entry name" value="PUMILIO HOMOLOG 3"/>
    <property type="match status" value="1"/>
</dbReference>
<dbReference type="PANTHER" id="PTHR13389">
    <property type="entry name" value="PUMILIO HOMOLOG 3"/>
    <property type="match status" value="1"/>
</dbReference>
<gene>
    <name evidence="2" type="ORF">TGDOM2_314480</name>
</gene>
<dbReference type="SUPFAM" id="SSF48371">
    <property type="entry name" value="ARM repeat"/>
    <property type="match status" value="1"/>
</dbReference>
<dbReference type="GO" id="GO:0006417">
    <property type="term" value="P:regulation of translation"/>
    <property type="evidence" value="ECO:0007669"/>
    <property type="project" value="TreeGrafter"/>
</dbReference>
<feature type="compositionally biased region" description="Basic and acidic residues" evidence="1">
    <location>
        <begin position="152"/>
        <end position="166"/>
    </location>
</feature>
<feature type="compositionally biased region" description="Basic residues" evidence="1">
    <location>
        <begin position="51"/>
        <end position="68"/>
    </location>
</feature>
<dbReference type="Gene3D" id="1.25.10.10">
    <property type="entry name" value="Leucine-rich Repeat Variant"/>
    <property type="match status" value="2"/>
</dbReference>